<evidence type="ECO:0000313" key="4">
    <source>
        <dbReference type="Proteomes" id="UP001596494"/>
    </source>
</evidence>
<dbReference type="CDD" id="cd00293">
    <property type="entry name" value="USP-like"/>
    <property type="match status" value="1"/>
</dbReference>
<gene>
    <name evidence="3" type="ORF">ACFQMN_17675</name>
</gene>
<dbReference type="PANTHER" id="PTHR31964:SF113">
    <property type="entry name" value="USPA DOMAIN-CONTAINING PROTEIN"/>
    <property type="match status" value="1"/>
</dbReference>
<evidence type="ECO:0000313" key="3">
    <source>
        <dbReference type="EMBL" id="MFC7322696.1"/>
    </source>
</evidence>
<keyword evidence="4" id="KW-1185">Reference proteome</keyword>
<comment type="similarity">
    <text evidence="1">Belongs to the universal stress protein A family.</text>
</comment>
<dbReference type="EMBL" id="JBHTBY010000017">
    <property type="protein sequence ID" value="MFC7322696.1"/>
    <property type="molecule type" value="Genomic_DNA"/>
</dbReference>
<dbReference type="SUPFAM" id="SSF52402">
    <property type="entry name" value="Adenine nucleotide alpha hydrolases-like"/>
    <property type="match status" value="1"/>
</dbReference>
<name>A0ABW2K9J2_9BACI</name>
<accession>A0ABW2K9J2</accession>
<dbReference type="InterPro" id="IPR006016">
    <property type="entry name" value="UspA"/>
</dbReference>
<dbReference type="InterPro" id="IPR014729">
    <property type="entry name" value="Rossmann-like_a/b/a_fold"/>
</dbReference>
<protein>
    <submittedName>
        <fullName evidence="3">Universal stress protein</fullName>
    </submittedName>
</protein>
<comment type="caution">
    <text evidence="3">The sequence shown here is derived from an EMBL/GenBank/DDBJ whole genome shotgun (WGS) entry which is preliminary data.</text>
</comment>
<evidence type="ECO:0000259" key="2">
    <source>
        <dbReference type="Pfam" id="PF00582"/>
    </source>
</evidence>
<dbReference type="RefSeq" id="WP_289215063.1">
    <property type="nucleotide sequence ID" value="NZ_JAPVRC010000002.1"/>
</dbReference>
<dbReference type="Gene3D" id="3.40.50.620">
    <property type="entry name" value="HUPs"/>
    <property type="match status" value="1"/>
</dbReference>
<dbReference type="PRINTS" id="PR01438">
    <property type="entry name" value="UNVRSLSTRESS"/>
</dbReference>
<sequence>MKENILVAYDGSELSKKAVREALTKESANSESQVHVISVIKPTGPFTNQKISESIGTELAENYRSELEAIKEEFKTVHQPIITDVLVSNREGNLGHKICEYAEQHDIDLIIIGNRGLGNVKKFFLGSVSNNVAQHAKCPILIVK</sequence>
<dbReference type="Pfam" id="PF00582">
    <property type="entry name" value="Usp"/>
    <property type="match status" value="1"/>
</dbReference>
<dbReference type="PANTHER" id="PTHR31964">
    <property type="entry name" value="ADENINE NUCLEOTIDE ALPHA HYDROLASES-LIKE SUPERFAMILY PROTEIN"/>
    <property type="match status" value="1"/>
</dbReference>
<evidence type="ECO:0000256" key="1">
    <source>
        <dbReference type="ARBA" id="ARBA00008791"/>
    </source>
</evidence>
<proteinExistence type="inferred from homology"/>
<feature type="domain" description="UspA" evidence="2">
    <location>
        <begin position="3"/>
        <end position="144"/>
    </location>
</feature>
<dbReference type="InterPro" id="IPR006015">
    <property type="entry name" value="Universal_stress_UspA"/>
</dbReference>
<organism evidence="3 4">
    <name type="scientific">Halobacillus campisalis</name>
    <dbReference type="NCBI Taxonomy" id="435909"/>
    <lineage>
        <taxon>Bacteria</taxon>
        <taxon>Bacillati</taxon>
        <taxon>Bacillota</taxon>
        <taxon>Bacilli</taxon>
        <taxon>Bacillales</taxon>
        <taxon>Bacillaceae</taxon>
        <taxon>Halobacillus</taxon>
    </lineage>
</organism>
<dbReference type="Proteomes" id="UP001596494">
    <property type="component" value="Unassembled WGS sequence"/>
</dbReference>
<reference evidence="4" key="1">
    <citation type="journal article" date="2019" name="Int. J. Syst. Evol. Microbiol.">
        <title>The Global Catalogue of Microorganisms (GCM) 10K type strain sequencing project: providing services to taxonomists for standard genome sequencing and annotation.</title>
        <authorList>
            <consortium name="The Broad Institute Genomics Platform"/>
            <consortium name="The Broad Institute Genome Sequencing Center for Infectious Disease"/>
            <person name="Wu L."/>
            <person name="Ma J."/>
        </authorList>
    </citation>
    <scope>NUCLEOTIDE SEQUENCE [LARGE SCALE GENOMIC DNA]</scope>
    <source>
        <strain evidence="4">CCUG 73951</strain>
    </source>
</reference>